<feature type="transmembrane region" description="Helical" evidence="2">
    <location>
        <begin position="6"/>
        <end position="28"/>
    </location>
</feature>
<reference evidence="3 4" key="1">
    <citation type="submission" date="2013-08" db="EMBL/GenBank/DDBJ databases">
        <authorList>
            <consortium name="DOE Joint Genome Institute"/>
            <person name="Klenk H.-P."/>
            <person name="Huntemann M."/>
            <person name="Han J."/>
            <person name="Chen A."/>
            <person name="Kyrpides N."/>
            <person name="Mavromatis K."/>
            <person name="Markowitz V."/>
            <person name="Palaniappan K."/>
            <person name="Ivanova N."/>
            <person name="Schaumberg A."/>
            <person name="Pati A."/>
            <person name="Liolios K."/>
            <person name="Nordberg H.P."/>
            <person name="Cantor M.N."/>
            <person name="Hua S.X."/>
            <person name="Woyke T."/>
        </authorList>
    </citation>
    <scope>NUCLEOTIDE SEQUENCE [LARGE SCALE GENOMIC DNA]</scope>
    <source>
        <strain evidence="3 4">YIM 93223</strain>
    </source>
</reference>
<feature type="compositionally biased region" description="Polar residues" evidence="1">
    <location>
        <begin position="235"/>
        <end position="248"/>
    </location>
</feature>
<comment type="caution">
    <text evidence="3">The sequence shown here is derived from an EMBL/GenBank/DDBJ whole genome shotgun (WGS) entry which is preliminary data.</text>
</comment>
<evidence type="ECO:0000256" key="1">
    <source>
        <dbReference type="SAM" id="MobiDB-lite"/>
    </source>
</evidence>
<feature type="compositionally biased region" description="Low complexity" evidence="1">
    <location>
        <begin position="312"/>
        <end position="323"/>
    </location>
</feature>
<keyword evidence="2" id="KW-1133">Transmembrane helix</keyword>
<dbReference type="PATRIC" id="fig|592678.3.peg.234"/>
<organism evidence="3 4">
    <name type="scientific">Haloechinothrix halophila YIM 93223</name>
    <dbReference type="NCBI Taxonomy" id="592678"/>
    <lineage>
        <taxon>Bacteria</taxon>
        <taxon>Bacillati</taxon>
        <taxon>Actinomycetota</taxon>
        <taxon>Actinomycetes</taxon>
        <taxon>Pseudonocardiales</taxon>
        <taxon>Pseudonocardiaceae</taxon>
        <taxon>Haloechinothrix</taxon>
    </lineage>
</organism>
<sequence>MSSLFGQVWFWSLLAFLIGAVLTWVLLVRPAQQRVQQLERQPRGERPTPESPTGHAQPQQIPPRPEQQAGHPHAPYQQPPSQPAWPGQQSQEQEDAEPHPHTRWLERDSLQDVRTQRSEAPEQRTQQVPEQRLDVPPEAPEQRPEVPGQHTQVPDQREFVPAEPPAPYGQQEEEDFHRELERQYREEYEREYPEDAQGYPEDYRDYAEDEQDYESEYERDEYAEQEFTGRVHPASWQQQPPADLSGSSERGRLGDIDEQPELGGLDDFDAESDVTDRRAAPAQRPGGLFEPSGPAEPDAAYEDEGQNGNGYPSPAAQPSAPDATGTVEAPDPAAEQQDDGAEPDTDPVTGLPRRRRGASNRIRGGFAPPRPIEPSIRPVTRRTPQRGVSSGSLFEPRQGEQAGGVAQASGHADAAEVPPGPFGPGSAMPLPGGGRPDPSFTVKASVTELRYCAEGSPQFASMIPEVWFATPNDAERVGFRPVQ</sequence>
<dbReference type="EMBL" id="AZAK01000001">
    <property type="protein sequence ID" value="ETA66473.1"/>
    <property type="molecule type" value="Genomic_DNA"/>
</dbReference>
<gene>
    <name evidence="3" type="ORF">AmyhaDRAFT_0232</name>
</gene>
<keyword evidence="2" id="KW-0812">Transmembrane</keyword>
<dbReference type="AlphaFoldDB" id="W9DNE1"/>
<feature type="compositionally biased region" description="Basic and acidic residues" evidence="1">
    <location>
        <begin position="131"/>
        <end position="144"/>
    </location>
</feature>
<feature type="compositionally biased region" description="Basic and acidic residues" evidence="1">
    <location>
        <begin position="175"/>
        <end position="193"/>
    </location>
</feature>
<protein>
    <submittedName>
        <fullName evidence="3">Uncharacterized protein</fullName>
    </submittedName>
</protein>
<dbReference type="OrthoDB" id="3700401at2"/>
<feature type="compositionally biased region" description="Acidic residues" evidence="1">
    <location>
        <begin position="256"/>
        <end position="273"/>
    </location>
</feature>
<evidence type="ECO:0000256" key="2">
    <source>
        <dbReference type="SAM" id="Phobius"/>
    </source>
</evidence>
<proteinExistence type="predicted"/>
<feature type="compositionally biased region" description="Acidic residues" evidence="1">
    <location>
        <begin position="207"/>
        <end position="224"/>
    </location>
</feature>
<dbReference type="HOGENOM" id="CLU_626483_0_0_11"/>
<dbReference type="Proteomes" id="UP000054357">
    <property type="component" value="Unassembled WGS sequence"/>
</dbReference>
<evidence type="ECO:0000313" key="3">
    <source>
        <dbReference type="EMBL" id="ETA66473.1"/>
    </source>
</evidence>
<evidence type="ECO:0000313" key="4">
    <source>
        <dbReference type="Proteomes" id="UP000054357"/>
    </source>
</evidence>
<name>W9DNE1_9PSEU</name>
<keyword evidence="2" id="KW-0472">Membrane</keyword>
<feature type="compositionally biased region" description="Acidic residues" evidence="1">
    <location>
        <begin position="336"/>
        <end position="345"/>
    </location>
</feature>
<feature type="compositionally biased region" description="Basic and acidic residues" evidence="1">
    <location>
        <begin position="96"/>
        <end position="122"/>
    </location>
</feature>
<feature type="region of interest" description="Disordered" evidence="1">
    <location>
        <begin position="35"/>
        <end position="441"/>
    </location>
</feature>
<dbReference type="RefSeq" id="WP_051399406.1">
    <property type="nucleotide sequence ID" value="NZ_KI632509.1"/>
</dbReference>
<keyword evidence="4" id="KW-1185">Reference proteome</keyword>
<accession>W9DNE1</accession>